<name>A0ABU1JA51_9MICC</name>
<dbReference type="EMBL" id="JAVDQF010000001">
    <property type="protein sequence ID" value="MDR6268277.1"/>
    <property type="molecule type" value="Genomic_DNA"/>
</dbReference>
<dbReference type="Proteomes" id="UP001185069">
    <property type="component" value="Unassembled WGS sequence"/>
</dbReference>
<evidence type="ECO:0000313" key="2">
    <source>
        <dbReference type="Proteomes" id="UP001185069"/>
    </source>
</evidence>
<comment type="caution">
    <text evidence="1">The sequence shown here is derived from an EMBL/GenBank/DDBJ whole genome shotgun (WGS) entry which is preliminary data.</text>
</comment>
<keyword evidence="2" id="KW-1185">Reference proteome</keyword>
<gene>
    <name evidence="1" type="ORF">JOE69_000515</name>
</gene>
<evidence type="ECO:0000313" key="1">
    <source>
        <dbReference type="EMBL" id="MDR6268277.1"/>
    </source>
</evidence>
<evidence type="ECO:0008006" key="3">
    <source>
        <dbReference type="Google" id="ProtNLM"/>
    </source>
</evidence>
<accession>A0ABU1JA51</accession>
<dbReference type="RefSeq" id="WP_309795850.1">
    <property type="nucleotide sequence ID" value="NZ_BAAAHY010000006.1"/>
</dbReference>
<sequence>MAKNTEVGNILSIPLENEMFAAAQIVAPSAGGGVFWIAAWSAQFAHREDITVELIGQSEPTFFVQTMDALLYHKIWHVQGWSETKATDYRPAFRRYIEPGGFFVADVFNNRQRRVIESEISMLTNEFSKSPAGVASTIHRFSDRENWGEKDERILIDPKKDVRNFFD</sequence>
<reference evidence="1 2" key="1">
    <citation type="submission" date="2023-07" db="EMBL/GenBank/DDBJ databases">
        <title>Sequencing the genomes of 1000 actinobacteria strains.</title>
        <authorList>
            <person name="Klenk H.-P."/>
        </authorList>
    </citation>
    <scope>NUCLEOTIDE SEQUENCE [LARGE SCALE GENOMIC DNA]</scope>
    <source>
        <strain evidence="1 2">DSM 14555</strain>
    </source>
</reference>
<organism evidence="1 2">
    <name type="scientific">Arthrobacter russicus</name>
    <dbReference type="NCBI Taxonomy" id="172040"/>
    <lineage>
        <taxon>Bacteria</taxon>
        <taxon>Bacillati</taxon>
        <taxon>Actinomycetota</taxon>
        <taxon>Actinomycetes</taxon>
        <taxon>Micrococcales</taxon>
        <taxon>Micrococcaceae</taxon>
        <taxon>Arthrobacter</taxon>
    </lineage>
</organism>
<proteinExistence type="predicted"/>
<protein>
    <recommendedName>
        <fullName evidence="3">Methyltransferase</fullName>
    </recommendedName>
</protein>